<comment type="caution">
    <text evidence="1">The sequence shown here is derived from an EMBL/GenBank/DDBJ whole genome shotgun (WGS) entry which is preliminary data.</text>
</comment>
<dbReference type="EMBL" id="CM037619">
    <property type="protein sequence ID" value="KAH8006959.1"/>
    <property type="molecule type" value="Genomic_DNA"/>
</dbReference>
<reference evidence="1" key="1">
    <citation type="submission" date="2021-08" db="EMBL/GenBank/DDBJ databases">
        <title>The first chromosome-level gecko genome reveals the dynamic sex chromosomes of Neotropical dwarf geckos (Sphaerodactylidae: Sphaerodactylus).</title>
        <authorList>
            <person name="Pinto B.J."/>
            <person name="Keating S.E."/>
            <person name="Gamble T."/>
        </authorList>
    </citation>
    <scope>NUCLEOTIDE SEQUENCE</scope>
    <source>
        <strain evidence="1">TG3544</strain>
    </source>
</reference>
<sequence length="121" mass="13917">MQSLGYCCGRKLEFSPQTFLRLLSWQTASVQSHLDATYYSHQNRPAFKRKNDTLDPEQFVECMKECGKNASDLCNFHNEIIWPLALSVTVASRKQDELGERIDSLLEGYQPQGLVLSWKTE</sequence>
<protein>
    <submittedName>
        <fullName evidence="1">Uncharacterized protein</fullName>
    </submittedName>
</protein>
<proteinExistence type="predicted"/>
<evidence type="ECO:0000313" key="2">
    <source>
        <dbReference type="Proteomes" id="UP000827872"/>
    </source>
</evidence>
<gene>
    <name evidence="1" type="ORF">K3G42_015639</name>
</gene>
<accession>A0ACB8FPG3</accession>
<name>A0ACB8FPG3_9SAUR</name>
<keyword evidence="2" id="KW-1185">Reference proteome</keyword>
<dbReference type="Proteomes" id="UP000827872">
    <property type="component" value="Linkage Group LG06"/>
</dbReference>
<evidence type="ECO:0000313" key="1">
    <source>
        <dbReference type="EMBL" id="KAH8006959.1"/>
    </source>
</evidence>
<organism evidence="1 2">
    <name type="scientific">Sphaerodactylus townsendi</name>
    <dbReference type="NCBI Taxonomy" id="933632"/>
    <lineage>
        <taxon>Eukaryota</taxon>
        <taxon>Metazoa</taxon>
        <taxon>Chordata</taxon>
        <taxon>Craniata</taxon>
        <taxon>Vertebrata</taxon>
        <taxon>Euteleostomi</taxon>
        <taxon>Lepidosauria</taxon>
        <taxon>Squamata</taxon>
        <taxon>Bifurcata</taxon>
        <taxon>Gekkota</taxon>
        <taxon>Sphaerodactylidae</taxon>
        <taxon>Sphaerodactylus</taxon>
    </lineage>
</organism>